<comment type="caution">
    <text evidence="2">The sequence shown here is derived from an EMBL/GenBank/DDBJ whole genome shotgun (WGS) entry which is preliminary data.</text>
</comment>
<evidence type="ECO:0000313" key="2">
    <source>
        <dbReference type="EMBL" id="HAS8539430.1"/>
    </source>
</evidence>
<dbReference type="RefSeq" id="WP_038963504.1">
    <property type="nucleotide sequence ID" value="NZ_CP150831.1"/>
</dbReference>
<keyword evidence="1" id="KW-0812">Transmembrane</keyword>
<dbReference type="AlphaFoldDB" id="A0A854HTJ3"/>
<proteinExistence type="predicted"/>
<name>A0A854HTJ3_VIBVL</name>
<protein>
    <recommendedName>
        <fullName evidence="3">Holin</fullName>
    </recommendedName>
</protein>
<keyword evidence="1" id="KW-1133">Transmembrane helix</keyword>
<reference evidence="2" key="1">
    <citation type="journal article" date="2018" name="Genome Biol.">
        <title>SKESA: strategic k-mer extension for scrupulous assemblies.</title>
        <authorList>
            <person name="Souvorov A."/>
            <person name="Agarwala R."/>
            <person name="Lipman D.J."/>
        </authorList>
    </citation>
    <scope>NUCLEOTIDE SEQUENCE</scope>
    <source>
        <strain evidence="2">BCW_3452</strain>
    </source>
</reference>
<dbReference type="EMBL" id="DACRBY010000006">
    <property type="protein sequence ID" value="HAS8539430.1"/>
    <property type="molecule type" value="Genomic_DNA"/>
</dbReference>
<dbReference type="Proteomes" id="UP000863257">
    <property type="component" value="Unassembled WGS sequence"/>
</dbReference>
<keyword evidence="1" id="KW-0472">Membrane</keyword>
<accession>A0A854HTJ3</accession>
<organism evidence="2">
    <name type="scientific">Vibrio vulnificus</name>
    <dbReference type="NCBI Taxonomy" id="672"/>
    <lineage>
        <taxon>Bacteria</taxon>
        <taxon>Pseudomonadati</taxon>
        <taxon>Pseudomonadota</taxon>
        <taxon>Gammaproteobacteria</taxon>
        <taxon>Vibrionales</taxon>
        <taxon>Vibrionaceae</taxon>
        <taxon>Vibrio</taxon>
    </lineage>
</organism>
<evidence type="ECO:0008006" key="3">
    <source>
        <dbReference type="Google" id="ProtNLM"/>
    </source>
</evidence>
<feature type="transmembrane region" description="Helical" evidence="1">
    <location>
        <begin position="39"/>
        <end position="57"/>
    </location>
</feature>
<evidence type="ECO:0000256" key="1">
    <source>
        <dbReference type="SAM" id="Phobius"/>
    </source>
</evidence>
<sequence>MNIENSTLKGLALLGSVVAGFTGFGQLFSVDITHNGIELGGAIGVAVPALLGVYESIPDRFKPSKKVGRAHGKQPV</sequence>
<reference evidence="2" key="2">
    <citation type="submission" date="2019-01" db="EMBL/GenBank/DDBJ databases">
        <authorList>
            <consortium name="NCBI Pathogen Detection Project"/>
        </authorList>
    </citation>
    <scope>NUCLEOTIDE SEQUENCE</scope>
    <source>
        <strain evidence="2">BCW_3452</strain>
    </source>
</reference>
<gene>
    <name evidence="2" type="ORF">I7730_06485</name>
</gene>